<protein>
    <submittedName>
        <fullName evidence="2">GNAT family N-acetyltransferase</fullName>
    </submittedName>
</protein>
<organism evidence="2 3">
    <name type="scientific">Motilimonas cestriensis</name>
    <dbReference type="NCBI Taxonomy" id="2742685"/>
    <lineage>
        <taxon>Bacteria</taxon>
        <taxon>Pseudomonadati</taxon>
        <taxon>Pseudomonadota</taxon>
        <taxon>Gammaproteobacteria</taxon>
        <taxon>Alteromonadales</taxon>
        <taxon>Alteromonadales genera incertae sedis</taxon>
        <taxon>Motilimonas</taxon>
    </lineage>
</organism>
<name>A0ABS8W4P3_9GAMM</name>
<proteinExistence type="predicted"/>
<dbReference type="Proteomes" id="UP001201273">
    <property type="component" value="Unassembled WGS sequence"/>
</dbReference>
<keyword evidence="3" id="KW-1185">Reference proteome</keyword>
<evidence type="ECO:0000313" key="2">
    <source>
        <dbReference type="EMBL" id="MCE2593342.1"/>
    </source>
</evidence>
<evidence type="ECO:0000259" key="1">
    <source>
        <dbReference type="PROSITE" id="PS51186"/>
    </source>
</evidence>
<accession>A0ABS8W4P3</accession>
<dbReference type="InterPro" id="IPR016181">
    <property type="entry name" value="Acyl_CoA_acyltransferase"/>
</dbReference>
<dbReference type="SUPFAM" id="SSF55729">
    <property type="entry name" value="Acyl-CoA N-acyltransferases (Nat)"/>
    <property type="match status" value="1"/>
</dbReference>
<dbReference type="EMBL" id="JAIMJA010000001">
    <property type="protein sequence ID" value="MCE2593342.1"/>
    <property type="molecule type" value="Genomic_DNA"/>
</dbReference>
<dbReference type="CDD" id="cd04301">
    <property type="entry name" value="NAT_SF"/>
    <property type="match status" value="1"/>
</dbReference>
<sequence length="154" mass="17798">MQLVQPTEQHLVAMMSWFSNQQTLTEWSGPNFRYPFNLASFTDDLNLNKLSSYALLSDRSEFLAFGQYYQRLNKCHLGRLIVNPKFRGYGIAAKLMSHLSEQGLKQLKVNDISLFVLAHNAKAIKAYEKFGFSFTDYPDEMPLENCLYMVKSVH</sequence>
<dbReference type="InterPro" id="IPR000182">
    <property type="entry name" value="GNAT_dom"/>
</dbReference>
<evidence type="ECO:0000313" key="3">
    <source>
        <dbReference type="Proteomes" id="UP001201273"/>
    </source>
</evidence>
<gene>
    <name evidence="2" type="ORF">K6Y31_00720</name>
</gene>
<dbReference type="RefSeq" id="WP_233050960.1">
    <property type="nucleotide sequence ID" value="NZ_JAIMJA010000001.1"/>
</dbReference>
<dbReference type="Pfam" id="PF00583">
    <property type="entry name" value="Acetyltransf_1"/>
    <property type="match status" value="1"/>
</dbReference>
<dbReference type="PROSITE" id="PS51186">
    <property type="entry name" value="GNAT"/>
    <property type="match status" value="1"/>
</dbReference>
<reference evidence="2 3" key="1">
    <citation type="journal article" date="2022" name="Environ. Microbiol. Rep.">
        <title>Eco-phylogenetic analyses reveal divergent evolution of vitamin B12 metabolism in the marine bacterial family 'Psychromonadaceae'.</title>
        <authorList>
            <person name="Jin X."/>
            <person name="Yang Y."/>
            <person name="Cao H."/>
            <person name="Gao B."/>
            <person name="Zhao Z."/>
        </authorList>
    </citation>
    <scope>NUCLEOTIDE SEQUENCE [LARGE SCALE GENOMIC DNA]</scope>
    <source>
        <strain evidence="2 3">MKS20</strain>
    </source>
</reference>
<comment type="caution">
    <text evidence="2">The sequence shown here is derived from an EMBL/GenBank/DDBJ whole genome shotgun (WGS) entry which is preliminary data.</text>
</comment>
<feature type="domain" description="N-acetyltransferase" evidence="1">
    <location>
        <begin position="1"/>
        <end position="154"/>
    </location>
</feature>
<dbReference type="Gene3D" id="3.40.630.30">
    <property type="match status" value="1"/>
</dbReference>